<name>A0ABN2ZYZ3_9ACTN</name>
<evidence type="ECO:0000313" key="1">
    <source>
        <dbReference type="EMBL" id="GAA2150503.1"/>
    </source>
</evidence>
<reference evidence="1 2" key="1">
    <citation type="journal article" date="2019" name="Int. J. Syst. Evol. Microbiol.">
        <title>The Global Catalogue of Microorganisms (GCM) 10K type strain sequencing project: providing services to taxonomists for standard genome sequencing and annotation.</title>
        <authorList>
            <consortium name="The Broad Institute Genomics Platform"/>
            <consortium name="The Broad Institute Genome Sequencing Center for Infectious Disease"/>
            <person name="Wu L."/>
            <person name="Ma J."/>
        </authorList>
    </citation>
    <scope>NUCLEOTIDE SEQUENCE [LARGE SCALE GENOMIC DNA]</scope>
    <source>
        <strain evidence="1 2">JCM 16022</strain>
    </source>
</reference>
<comment type="caution">
    <text evidence="1">The sequence shown here is derived from an EMBL/GenBank/DDBJ whole genome shotgun (WGS) entry which is preliminary data.</text>
</comment>
<dbReference type="InterPro" id="IPR014917">
    <property type="entry name" value="DUF1800"/>
</dbReference>
<dbReference type="Proteomes" id="UP001501771">
    <property type="component" value="Unassembled WGS sequence"/>
</dbReference>
<dbReference type="RefSeq" id="WP_344154234.1">
    <property type="nucleotide sequence ID" value="NZ_BAAAQR010000010.1"/>
</dbReference>
<protein>
    <submittedName>
        <fullName evidence="1">DUF1800 domain-containing protein</fullName>
    </submittedName>
</protein>
<accession>A0ABN2ZYZ3</accession>
<dbReference type="Pfam" id="PF08811">
    <property type="entry name" value="DUF1800"/>
    <property type="match status" value="1"/>
</dbReference>
<gene>
    <name evidence="1" type="ORF">GCM10009844_31510</name>
</gene>
<organism evidence="1 2">
    <name type="scientific">Nocardioides koreensis</name>
    <dbReference type="NCBI Taxonomy" id="433651"/>
    <lineage>
        <taxon>Bacteria</taxon>
        <taxon>Bacillati</taxon>
        <taxon>Actinomycetota</taxon>
        <taxon>Actinomycetes</taxon>
        <taxon>Propionibacteriales</taxon>
        <taxon>Nocardioidaceae</taxon>
        <taxon>Nocardioides</taxon>
    </lineage>
</organism>
<sequence length="486" mass="54570">MATYTPAHFRGDPLLPARGRHLVGRFSYGVTPALARQVRRQGGPRAWFDRQLSPGRVSDPGVAGLRDWWPSLSRQPAALWQRQVSGTEGGWEVMLDYERWVLMRRMTSRRQLLEVMTEFWENHLNVPAVGDAHFVHRTDYGDTIRAGALGRFDQLLHAAVAHPAMLVYLDNAVSTARHPNENLGRELLELHTVGRGEYDEDDVKDSARILTGWTVDMWDTWAPSYDASRHSRGTVTVMGFSDANAAADGRDLTRRYLRYLAHHPATAARLARRLAVKFVGDDPSDSLVDRLARVYLDHHTAIVPVLRALVSSAEFRDAVGAKVRDPGEDLVATYRALGVSVARPTTGKDAANQMLWQVADMGTMPFSWPRPDGQPIDNQSWSSPSRLLASMNAHLAMSGGWWPSEGITYRSPRSWLPQDRVRFDVLVDHLSQRLLHRRSTSRLLRACCEATGLAPGEVITRDHPLVKWGMPRLLSTFLDSPAFLTR</sequence>
<proteinExistence type="predicted"/>
<evidence type="ECO:0000313" key="2">
    <source>
        <dbReference type="Proteomes" id="UP001501771"/>
    </source>
</evidence>
<dbReference type="EMBL" id="BAAAQR010000010">
    <property type="protein sequence ID" value="GAA2150503.1"/>
    <property type="molecule type" value="Genomic_DNA"/>
</dbReference>
<keyword evidence="2" id="KW-1185">Reference proteome</keyword>